<comment type="caution">
    <text evidence="1">The sequence shown here is derived from an EMBL/GenBank/DDBJ whole genome shotgun (WGS) entry which is preliminary data.</text>
</comment>
<name>A0AAV3Q0Y0_LITER</name>
<dbReference type="Gene3D" id="3.60.10.10">
    <property type="entry name" value="Endonuclease/exonuclease/phosphatase"/>
    <property type="match status" value="1"/>
</dbReference>
<dbReference type="InterPro" id="IPR036691">
    <property type="entry name" value="Endo/exonu/phosph_ase_sf"/>
</dbReference>
<evidence type="ECO:0000313" key="1">
    <source>
        <dbReference type="EMBL" id="GAA0157732.1"/>
    </source>
</evidence>
<dbReference type="InterPro" id="IPR050410">
    <property type="entry name" value="CCR4/nocturin_mRNA_transcr"/>
</dbReference>
<organism evidence="1 2">
    <name type="scientific">Lithospermum erythrorhizon</name>
    <name type="common">Purple gromwell</name>
    <name type="synonym">Lithospermum officinale var. erythrorhizon</name>
    <dbReference type="NCBI Taxonomy" id="34254"/>
    <lineage>
        <taxon>Eukaryota</taxon>
        <taxon>Viridiplantae</taxon>
        <taxon>Streptophyta</taxon>
        <taxon>Embryophyta</taxon>
        <taxon>Tracheophyta</taxon>
        <taxon>Spermatophyta</taxon>
        <taxon>Magnoliopsida</taxon>
        <taxon>eudicotyledons</taxon>
        <taxon>Gunneridae</taxon>
        <taxon>Pentapetalae</taxon>
        <taxon>asterids</taxon>
        <taxon>lamiids</taxon>
        <taxon>Boraginales</taxon>
        <taxon>Boraginaceae</taxon>
        <taxon>Boraginoideae</taxon>
        <taxon>Lithospermeae</taxon>
        <taxon>Lithospermum</taxon>
    </lineage>
</organism>
<dbReference type="Proteomes" id="UP001454036">
    <property type="component" value="Unassembled WGS sequence"/>
</dbReference>
<reference evidence="1 2" key="1">
    <citation type="submission" date="2024-01" db="EMBL/GenBank/DDBJ databases">
        <title>The complete chloroplast genome sequence of Lithospermum erythrorhizon: insights into the phylogenetic relationship among Boraginaceae species and the maternal lineages of purple gromwells.</title>
        <authorList>
            <person name="Okada T."/>
            <person name="Watanabe K."/>
        </authorList>
    </citation>
    <scope>NUCLEOTIDE SEQUENCE [LARGE SCALE GENOMIC DNA]</scope>
</reference>
<sequence>MYSVDSWVFDVYFVVANDIYLCHRYRIDGQGKPVYSIQRKRSYSASCVSPIAKSYHCTTKCFTDTWIYHRALHEKGNSSAFIQKDNKKWTCLVLNSWRTSICNVSMLAIYLVQKDHFKEFFKPELDMHGYEALFTWKSTKGCIDKKNTIERCATFFRKDEFSLVEKYEEKAALDGTVKQSLVPKAATSLKKRQLVCVTNTHINVLEKHKDVHLWQVDTLVKGIEEIAINDKIPILICGDFNSIPQSAPHELIVKGSVDFNHPDIAAMLVKESIDPNDQVVSTVPFGILQQLNHMTHNLKLASAYCSLAKAIIENCLPVEKYWLTVDLKKKEPKFTQVIKDSSATHDYIFYSEDALATEGVLELLDKGGCTNNLKIPSPAWSSDHIALQASFTFKPKMYSLRDHLIILLCFH</sequence>
<dbReference type="GO" id="GO:0000175">
    <property type="term" value="F:3'-5'-RNA exonuclease activity"/>
    <property type="evidence" value="ECO:0007669"/>
    <property type="project" value="TreeGrafter"/>
</dbReference>
<evidence type="ECO:0000313" key="2">
    <source>
        <dbReference type="Proteomes" id="UP001454036"/>
    </source>
</evidence>
<dbReference type="EMBL" id="BAABME010003172">
    <property type="protein sequence ID" value="GAA0157732.1"/>
    <property type="molecule type" value="Genomic_DNA"/>
</dbReference>
<gene>
    <name evidence="1" type="ORF">LIER_14935</name>
</gene>
<proteinExistence type="predicted"/>
<dbReference type="PANTHER" id="PTHR12121">
    <property type="entry name" value="CARBON CATABOLITE REPRESSOR PROTEIN 4"/>
    <property type="match status" value="1"/>
</dbReference>
<keyword evidence="2" id="KW-1185">Reference proteome</keyword>
<dbReference type="AlphaFoldDB" id="A0AAV3Q0Y0"/>
<dbReference type="PANTHER" id="PTHR12121:SF34">
    <property type="entry name" value="PROTEIN ANGEL"/>
    <property type="match status" value="1"/>
</dbReference>
<protein>
    <submittedName>
        <fullName evidence="1">mRNA polyadenylation factor</fullName>
    </submittedName>
</protein>
<dbReference type="SUPFAM" id="SSF56219">
    <property type="entry name" value="DNase I-like"/>
    <property type="match status" value="1"/>
</dbReference>
<accession>A0AAV3Q0Y0</accession>